<protein>
    <submittedName>
        <fullName evidence="2">Uncharacterized protein</fullName>
    </submittedName>
</protein>
<evidence type="ECO:0000256" key="1">
    <source>
        <dbReference type="SAM" id="MobiDB-lite"/>
    </source>
</evidence>
<keyword evidence="3" id="KW-1185">Reference proteome</keyword>
<evidence type="ECO:0000313" key="2">
    <source>
        <dbReference type="EMBL" id="GBP72061.1"/>
    </source>
</evidence>
<proteinExistence type="predicted"/>
<dbReference type="Proteomes" id="UP000299102">
    <property type="component" value="Unassembled WGS sequence"/>
</dbReference>
<organism evidence="2 3">
    <name type="scientific">Eumeta variegata</name>
    <name type="common">Bagworm moth</name>
    <name type="synonym">Eumeta japonica</name>
    <dbReference type="NCBI Taxonomy" id="151549"/>
    <lineage>
        <taxon>Eukaryota</taxon>
        <taxon>Metazoa</taxon>
        <taxon>Ecdysozoa</taxon>
        <taxon>Arthropoda</taxon>
        <taxon>Hexapoda</taxon>
        <taxon>Insecta</taxon>
        <taxon>Pterygota</taxon>
        <taxon>Neoptera</taxon>
        <taxon>Endopterygota</taxon>
        <taxon>Lepidoptera</taxon>
        <taxon>Glossata</taxon>
        <taxon>Ditrysia</taxon>
        <taxon>Tineoidea</taxon>
        <taxon>Psychidae</taxon>
        <taxon>Oiketicinae</taxon>
        <taxon>Eumeta</taxon>
    </lineage>
</organism>
<evidence type="ECO:0000313" key="3">
    <source>
        <dbReference type="Proteomes" id="UP000299102"/>
    </source>
</evidence>
<dbReference type="AlphaFoldDB" id="A0A4C1Y733"/>
<comment type="caution">
    <text evidence="2">The sequence shown here is derived from an EMBL/GenBank/DDBJ whole genome shotgun (WGS) entry which is preliminary data.</text>
</comment>
<gene>
    <name evidence="2" type="ORF">EVAR_48555_1</name>
</gene>
<feature type="compositionally biased region" description="Basic and acidic residues" evidence="1">
    <location>
        <begin position="1"/>
        <end position="14"/>
    </location>
</feature>
<dbReference type="EMBL" id="BGZK01001131">
    <property type="protein sequence ID" value="GBP72061.1"/>
    <property type="molecule type" value="Genomic_DNA"/>
</dbReference>
<reference evidence="2 3" key="1">
    <citation type="journal article" date="2019" name="Commun. Biol.">
        <title>The bagworm genome reveals a unique fibroin gene that provides high tensile strength.</title>
        <authorList>
            <person name="Kono N."/>
            <person name="Nakamura H."/>
            <person name="Ohtoshi R."/>
            <person name="Tomita M."/>
            <person name="Numata K."/>
            <person name="Arakawa K."/>
        </authorList>
    </citation>
    <scope>NUCLEOTIDE SEQUENCE [LARGE SCALE GENOMIC DNA]</scope>
</reference>
<name>A0A4C1Y733_EUMVA</name>
<accession>A0A4C1Y733</accession>
<feature type="region of interest" description="Disordered" evidence="1">
    <location>
        <begin position="1"/>
        <end position="43"/>
    </location>
</feature>
<sequence>MDITREVFEEERRTRANPPKSNINGPGGGGGNLIREELSSGSSDGALCKCPKLIVLTSRGPPRALAIPIFRKQVARNAPSGAIFYL</sequence>